<name>A0A6G1PQ64_CHAAH</name>
<organism evidence="2 3">
    <name type="scientific">Channa argus</name>
    <name type="common">Northern snakehead</name>
    <name type="synonym">Ophicephalus argus</name>
    <dbReference type="NCBI Taxonomy" id="215402"/>
    <lineage>
        <taxon>Eukaryota</taxon>
        <taxon>Metazoa</taxon>
        <taxon>Chordata</taxon>
        <taxon>Craniata</taxon>
        <taxon>Vertebrata</taxon>
        <taxon>Euteleostomi</taxon>
        <taxon>Actinopterygii</taxon>
        <taxon>Neopterygii</taxon>
        <taxon>Teleostei</taxon>
        <taxon>Neoteleostei</taxon>
        <taxon>Acanthomorphata</taxon>
        <taxon>Anabantaria</taxon>
        <taxon>Anabantiformes</taxon>
        <taxon>Channoidei</taxon>
        <taxon>Channidae</taxon>
        <taxon>Channa</taxon>
    </lineage>
</organism>
<reference evidence="2 3" key="1">
    <citation type="submission" date="2019-02" db="EMBL/GenBank/DDBJ databases">
        <title>Opniocepnalus argus genome.</title>
        <authorList>
            <person name="Zhou C."/>
            <person name="Xiao S."/>
        </authorList>
    </citation>
    <scope>NUCLEOTIDE SEQUENCE [LARGE SCALE GENOMIC DNA]</scope>
    <source>
        <strain evidence="2">OARG1902GOOAL</strain>
        <tissue evidence="2">Muscle</tissue>
    </source>
</reference>
<dbReference type="InterPro" id="IPR056483">
    <property type="entry name" value="Hisat_C"/>
</dbReference>
<reference evidence="3" key="2">
    <citation type="submission" date="2019-02" db="EMBL/GenBank/DDBJ databases">
        <title>Opniocepnalus argus Var Kimnra genome.</title>
        <authorList>
            <person name="Zhou C."/>
            <person name="Xiao S."/>
        </authorList>
    </citation>
    <scope>NUCLEOTIDE SEQUENCE [LARGE SCALE GENOMIC DNA]</scope>
</reference>
<dbReference type="GO" id="GO:0016747">
    <property type="term" value="F:acyltransferase activity, transferring groups other than amino-acyl groups"/>
    <property type="evidence" value="ECO:0007669"/>
    <property type="project" value="InterPro"/>
</dbReference>
<dbReference type="AlphaFoldDB" id="A0A6G1PQ64"/>
<evidence type="ECO:0000313" key="2">
    <source>
        <dbReference type="EMBL" id="KAF3692440.1"/>
    </source>
</evidence>
<protein>
    <submittedName>
        <fullName evidence="2">Histidine N-acetyltransferase</fullName>
    </submittedName>
</protein>
<dbReference type="CDD" id="cd04301">
    <property type="entry name" value="NAT_SF"/>
    <property type="match status" value="1"/>
</dbReference>
<proteinExistence type="predicted"/>
<dbReference type="SUPFAM" id="SSF55729">
    <property type="entry name" value="Acyl-CoA N-acyltransferases (Nat)"/>
    <property type="match status" value="1"/>
</dbReference>
<dbReference type="PROSITE" id="PS51186">
    <property type="entry name" value="GNAT"/>
    <property type="match status" value="1"/>
</dbReference>
<evidence type="ECO:0000313" key="3">
    <source>
        <dbReference type="Proteomes" id="UP000503349"/>
    </source>
</evidence>
<accession>A0A6G1PQ64</accession>
<sequence length="322" mass="36349">MSSAGEAWDVEYSFAQEQDFQQVVNLCDKDDYYGMDYMAATFHRWLQEPGRLMFIAKMKDRVVALESTLLVDGGHTVLIQGLRVTPELRGCGISRALQQYAMNYIRQHFPDVCTVRQSRGDHLSAQVLAKYRVIAKEAVLSLGCEVIDLGPFIAELQSRLPLQTPSSPCCPVTLNQQQVETLILTNHVVSNLLPGKTIISNWEPLKPMKANMEVLSRRRLTWIADNESEPNALSLCTPSYSVPYRQDAIRITINIFGRSLASVCAVFVAQLKAMLPSLRGYLIIGVFVDPMVWPGLQQFCHNNANVCFFRDYYQSTMLETDL</sequence>
<dbReference type="EMBL" id="CM015718">
    <property type="protein sequence ID" value="KAF3692440.1"/>
    <property type="molecule type" value="Genomic_DNA"/>
</dbReference>
<evidence type="ECO:0000259" key="1">
    <source>
        <dbReference type="PROSITE" id="PS51186"/>
    </source>
</evidence>
<dbReference type="Proteomes" id="UP000503349">
    <property type="component" value="Chromosome 7"/>
</dbReference>
<dbReference type="Gene3D" id="3.40.630.30">
    <property type="match status" value="1"/>
</dbReference>
<dbReference type="InterPro" id="IPR000182">
    <property type="entry name" value="GNAT_dom"/>
</dbReference>
<gene>
    <name evidence="2" type="ORF">EXN66_Car008116</name>
</gene>
<keyword evidence="3" id="KW-1185">Reference proteome</keyword>
<dbReference type="PANTHER" id="PTHR47403:SF2">
    <property type="entry name" value="N-ACETYLTRANSFERASE 16,-LIKE"/>
    <property type="match status" value="1"/>
</dbReference>
<feature type="domain" description="N-acetyltransferase" evidence="1">
    <location>
        <begin position="10"/>
        <end position="163"/>
    </location>
</feature>
<keyword evidence="2" id="KW-0808">Transferase</keyword>
<dbReference type="Pfam" id="PF00583">
    <property type="entry name" value="Acetyltransf_1"/>
    <property type="match status" value="1"/>
</dbReference>
<dbReference type="InterPro" id="IPR016181">
    <property type="entry name" value="Acyl_CoA_acyltransferase"/>
</dbReference>
<dbReference type="PANTHER" id="PTHR47403">
    <property type="entry name" value="LOC100145250 PROTEIN"/>
    <property type="match status" value="1"/>
</dbReference>
<dbReference type="Pfam" id="PF24066">
    <property type="entry name" value="Hisat_C"/>
    <property type="match status" value="1"/>
</dbReference>